<dbReference type="Proteomes" id="UP000001299">
    <property type="component" value="Chromosome 1"/>
</dbReference>
<dbReference type="AlphaFoldDB" id="E0RZQ6"/>
<accession>E0RZQ6</accession>
<keyword evidence="3" id="KW-1185">Reference proteome</keyword>
<dbReference type="EMBL" id="CP001810">
    <property type="protein sequence ID" value="ADL35172.1"/>
    <property type="molecule type" value="Genomic_DNA"/>
</dbReference>
<evidence type="ECO:0000256" key="1">
    <source>
        <dbReference type="SAM" id="Phobius"/>
    </source>
</evidence>
<name>E0RZQ6_BUTPB</name>
<dbReference type="HOGENOM" id="CLU_091631_1_0_9"/>
<keyword evidence="1" id="KW-0812">Transmembrane</keyword>
<keyword evidence="1" id="KW-0472">Membrane</keyword>
<gene>
    <name evidence="2" type="ordered locus">bpr_I2439</name>
</gene>
<dbReference type="RefSeq" id="WP_013281825.1">
    <property type="nucleotide sequence ID" value="NC_014387.1"/>
</dbReference>
<sequence length="267" mass="30174">MSVHEEIREQQKKLKGQGVKAHLEYFWEYYKIHTLIAVFVLVLISMLIHDIRNNKPYGFYAIMLNSGMSSAQDTLEQGFVPYAQIDTSKYSCFIDTSASFDLSIITETTIATSQKIMANIAGGDLDVLTADSDIFTYYANQQVFADLRDVLSAEQIAQYEDLFVYVDQSYIDYLNSEAYQDYISTGEFDHSDKYAVMADEYNKNFTTPNTDPSKMENPVPVGIRLTSSEKLAESGAYSMTNSIPVVGVMINTKRPEVALQFLEYLLG</sequence>
<proteinExistence type="predicted"/>
<protein>
    <recommendedName>
        <fullName evidence="4">Extracellular solute-binding protein</fullName>
    </recommendedName>
</protein>
<keyword evidence="1" id="KW-1133">Transmembrane helix</keyword>
<evidence type="ECO:0000313" key="2">
    <source>
        <dbReference type="EMBL" id="ADL35172.1"/>
    </source>
</evidence>
<feature type="transmembrane region" description="Helical" evidence="1">
    <location>
        <begin position="29"/>
        <end position="48"/>
    </location>
</feature>
<evidence type="ECO:0000313" key="3">
    <source>
        <dbReference type="Proteomes" id="UP000001299"/>
    </source>
</evidence>
<dbReference type="eggNOG" id="ENOG5032YWY">
    <property type="taxonomic scope" value="Bacteria"/>
</dbReference>
<dbReference type="KEGG" id="bpb:bpr_I2439"/>
<organism evidence="2 3">
    <name type="scientific">Butyrivibrio proteoclasticus (strain ATCC 51982 / DSM 14932 / B316)</name>
    <name type="common">Clostridium proteoclasticum</name>
    <dbReference type="NCBI Taxonomy" id="515622"/>
    <lineage>
        <taxon>Bacteria</taxon>
        <taxon>Bacillati</taxon>
        <taxon>Bacillota</taxon>
        <taxon>Clostridia</taxon>
        <taxon>Lachnospirales</taxon>
        <taxon>Lachnospiraceae</taxon>
        <taxon>Butyrivibrio</taxon>
    </lineage>
</organism>
<reference evidence="2 3" key="1">
    <citation type="journal article" date="2010" name="PLoS ONE">
        <title>The glycobiome of the rumen bacterium Butyrivibrio proteoclasticus B316(T) highlights adaptation to a polysaccharide-rich environment.</title>
        <authorList>
            <person name="Kelly W.J."/>
            <person name="Leahy S.C."/>
            <person name="Altermann E."/>
            <person name="Yeoman C.J."/>
            <person name="Dunne J.C."/>
            <person name="Kong Z."/>
            <person name="Pacheco D.M."/>
            <person name="Li D."/>
            <person name="Noel S.J."/>
            <person name="Moon C.D."/>
            <person name="Cookson A.L."/>
            <person name="Attwood G.T."/>
        </authorList>
    </citation>
    <scope>NUCLEOTIDE SEQUENCE [LARGE SCALE GENOMIC DNA]</scope>
    <source>
        <strain evidence="3">ATCC 51982 / DSM 14932 / B316</strain>
    </source>
</reference>
<evidence type="ECO:0008006" key="4">
    <source>
        <dbReference type="Google" id="ProtNLM"/>
    </source>
</evidence>